<protein>
    <submittedName>
        <fullName evidence="2">Uncharacterized protein</fullName>
    </submittedName>
</protein>
<dbReference type="Proteomes" id="UP000006051">
    <property type="component" value="Chromosome"/>
</dbReference>
<dbReference type="STRING" id="867902.Ornrh_0749"/>
<accession>I3ZZ13</accession>
<reference evidence="2 3" key="1">
    <citation type="submission" date="2012-06" db="EMBL/GenBank/DDBJ databases">
        <title>The complete genome of Ornithobacterium rhinotracheale DSM 15997.</title>
        <authorList>
            <consortium name="US DOE Joint Genome Institute (JGI-PGF)"/>
            <person name="Lucas S."/>
            <person name="Copeland A."/>
            <person name="Lapidus A."/>
            <person name="Goodwin L."/>
            <person name="Pitluck S."/>
            <person name="Peters L."/>
            <person name="Mikhailova N."/>
            <person name="Teshima H."/>
            <person name="Kyrpides N."/>
            <person name="Mavromatis K."/>
            <person name="Pagani I."/>
            <person name="Ivanova N."/>
            <person name="Ovchinnikova G."/>
            <person name="Zeytun A."/>
            <person name="Detter J.C."/>
            <person name="Han C."/>
            <person name="Land M."/>
            <person name="Hauser L."/>
            <person name="Markowitz V."/>
            <person name="Cheng J.-F."/>
            <person name="Hugenholtz P."/>
            <person name="Woyke T."/>
            <person name="Wu D."/>
            <person name="Lang E."/>
            <person name="Kopitz M."/>
            <person name="Brambilla E."/>
            <person name="Klenk H.-P."/>
            <person name="Eisen J.A."/>
        </authorList>
    </citation>
    <scope>NUCLEOTIDE SEQUENCE [LARGE SCALE GENOMIC DNA]</scope>
    <source>
        <strain evidence="3">ATCC 51463 / DSM 15997 / CCUG 23171 / LMG 9086</strain>
    </source>
</reference>
<gene>
    <name evidence="2" type="ordered locus">Ornrh_0749</name>
</gene>
<proteinExistence type="predicted"/>
<dbReference type="RefSeq" id="WP_014790548.1">
    <property type="nucleotide sequence ID" value="NC_018016.1"/>
</dbReference>
<dbReference type="KEGG" id="orh:Ornrh_0749"/>
<evidence type="ECO:0000313" key="3">
    <source>
        <dbReference type="Proteomes" id="UP000006051"/>
    </source>
</evidence>
<evidence type="ECO:0000313" key="2">
    <source>
        <dbReference type="EMBL" id="AFL96947.1"/>
    </source>
</evidence>
<sequence length="135" mass="16428">MIYKLPLLILLLFNIPVAMQAQQKECVYVIFEKDQNNIKREYEHSVFFIISPQLDNIEDRLCHSIKKNKKEKIPYDKVKHKLITKKELNQKLKNKLKSFFPPLIKPDFNDFFQKIYVYDMEEQTLYEVHWLNDFS</sequence>
<feature type="chain" id="PRO_5003685153" evidence="1">
    <location>
        <begin position="21"/>
        <end position="135"/>
    </location>
</feature>
<dbReference type="GeneID" id="71569044"/>
<dbReference type="EMBL" id="CP003283">
    <property type="protein sequence ID" value="AFL96947.1"/>
    <property type="molecule type" value="Genomic_DNA"/>
</dbReference>
<evidence type="ECO:0000256" key="1">
    <source>
        <dbReference type="SAM" id="SignalP"/>
    </source>
</evidence>
<name>I3ZZ13_ORNRL</name>
<organism evidence="2 3">
    <name type="scientific">Ornithobacterium rhinotracheale (strain ATCC 51463 / DSM 15997 / CCUG 23171 / CIP 104009 / LMG 9086)</name>
    <dbReference type="NCBI Taxonomy" id="867902"/>
    <lineage>
        <taxon>Bacteria</taxon>
        <taxon>Pseudomonadati</taxon>
        <taxon>Bacteroidota</taxon>
        <taxon>Flavobacteriia</taxon>
        <taxon>Flavobacteriales</taxon>
        <taxon>Weeksellaceae</taxon>
        <taxon>Ornithobacterium</taxon>
    </lineage>
</organism>
<keyword evidence="3" id="KW-1185">Reference proteome</keyword>
<dbReference type="HOGENOM" id="CLU_2082446_0_0_10"/>
<keyword evidence="1" id="KW-0732">Signal</keyword>
<dbReference type="AlphaFoldDB" id="I3ZZ13"/>
<feature type="signal peptide" evidence="1">
    <location>
        <begin position="1"/>
        <end position="20"/>
    </location>
</feature>